<keyword evidence="3" id="KW-1185">Reference proteome</keyword>
<dbReference type="SUPFAM" id="SSF109604">
    <property type="entry name" value="HD-domain/PDEase-like"/>
    <property type="match status" value="1"/>
</dbReference>
<evidence type="ECO:0000313" key="3">
    <source>
        <dbReference type="Proteomes" id="UP000070366"/>
    </source>
</evidence>
<dbReference type="STRING" id="626937.HMPREF3293_02142"/>
<name>A0A136Q2P3_9FIRM</name>
<dbReference type="CDD" id="cd00077">
    <property type="entry name" value="HDc"/>
    <property type="match status" value="1"/>
</dbReference>
<organism evidence="2 3">
    <name type="scientific">Christensenella minuta</name>
    <dbReference type="NCBI Taxonomy" id="626937"/>
    <lineage>
        <taxon>Bacteria</taxon>
        <taxon>Bacillati</taxon>
        <taxon>Bacillota</taxon>
        <taxon>Clostridia</taxon>
        <taxon>Christensenellales</taxon>
        <taxon>Christensenellaceae</taxon>
        <taxon>Christensenella</taxon>
    </lineage>
</organism>
<evidence type="ECO:0000313" key="2">
    <source>
        <dbReference type="EMBL" id="KXK64897.1"/>
    </source>
</evidence>
<dbReference type="InterPro" id="IPR006674">
    <property type="entry name" value="HD_domain"/>
</dbReference>
<dbReference type="RefSeq" id="WP_082771142.1">
    <property type="nucleotide sequence ID" value="NZ_CABMOF010000001.1"/>
</dbReference>
<dbReference type="Pfam" id="PF01966">
    <property type="entry name" value="HD"/>
    <property type="match status" value="1"/>
</dbReference>
<dbReference type="Proteomes" id="UP000070366">
    <property type="component" value="Unassembled WGS sequence"/>
</dbReference>
<sequence length="226" mass="25441">MMAKISSDEVKENPRIRVLVEQANTCLETLGYTDHGPRHVGYVSRIAGEILEKLGYPEERVELARIAGWTHDVGNMINRKMHSLTGATLLFDELQRIDMDLQDVCDICSAVGAHDEETGTPVSDIAAALIIADKVDAYKKRVKRKDMDDIHDRVNLSIYETDVRVSQEKNQITFELKMKEYATPMEFLEIYLGRMKMCEKSAAFLGCTFKLVINGLVMNKIGGLQG</sequence>
<dbReference type="AlphaFoldDB" id="A0A136Q2P3"/>
<feature type="domain" description="HD" evidence="1">
    <location>
        <begin position="39"/>
        <end position="137"/>
    </location>
</feature>
<proteinExistence type="predicted"/>
<gene>
    <name evidence="2" type="ORF">HMPREF3293_02142</name>
</gene>
<comment type="caution">
    <text evidence="2">The sequence shown here is derived from an EMBL/GenBank/DDBJ whole genome shotgun (WGS) entry which is preliminary data.</text>
</comment>
<accession>A0A136Q2P3</accession>
<protein>
    <submittedName>
        <fullName evidence="2">HD domain protein</fullName>
    </submittedName>
</protein>
<evidence type="ECO:0000259" key="1">
    <source>
        <dbReference type="Pfam" id="PF01966"/>
    </source>
</evidence>
<dbReference type="Gene3D" id="1.10.3210.10">
    <property type="entry name" value="Hypothetical protein af1432"/>
    <property type="match status" value="1"/>
</dbReference>
<dbReference type="EMBL" id="LSZW01000063">
    <property type="protein sequence ID" value="KXK64897.1"/>
    <property type="molecule type" value="Genomic_DNA"/>
</dbReference>
<dbReference type="OrthoDB" id="247014at2"/>
<dbReference type="InterPro" id="IPR003607">
    <property type="entry name" value="HD/PDEase_dom"/>
</dbReference>
<dbReference type="KEGG" id="cmiu:B1H56_04575"/>
<reference evidence="2 3" key="1">
    <citation type="submission" date="2016-02" db="EMBL/GenBank/DDBJ databases">
        <authorList>
            <person name="Wen L."/>
            <person name="He K."/>
            <person name="Yang H."/>
        </authorList>
    </citation>
    <scope>NUCLEOTIDE SEQUENCE [LARGE SCALE GENOMIC DNA]</scope>
    <source>
        <strain evidence="2 3">DSM 22607</strain>
    </source>
</reference>